<gene>
    <name evidence="3" type="ORF">L0C25_07445</name>
</gene>
<dbReference type="GO" id="GO:0042597">
    <property type="term" value="C:periplasmic space"/>
    <property type="evidence" value="ECO:0007669"/>
    <property type="project" value="UniProtKB-ARBA"/>
</dbReference>
<dbReference type="AlphaFoldDB" id="A0AA46YLG0"/>
<keyword evidence="4" id="KW-1185">Reference proteome</keyword>
<feature type="signal peptide" evidence="1">
    <location>
        <begin position="1"/>
        <end position="22"/>
    </location>
</feature>
<dbReference type="Pfam" id="PF00496">
    <property type="entry name" value="SBP_bac_5"/>
    <property type="match status" value="1"/>
</dbReference>
<protein>
    <submittedName>
        <fullName evidence="3">ABC transporter substrate-binding protein</fullName>
    </submittedName>
</protein>
<dbReference type="GO" id="GO:1904680">
    <property type="term" value="F:peptide transmembrane transporter activity"/>
    <property type="evidence" value="ECO:0007669"/>
    <property type="project" value="TreeGrafter"/>
</dbReference>
<dbReference type="SUPFAM" id="SSF53850">
    <property type="entry name" value="Periplasmic binding protein-like II"/>
    <property type="match status" value="1"/>
</dbReference>
<sequence>MRTPRILLSALTISALALTACGGGSSDPSTGGDPVDGKTFTMAVATDPGNLDPALTVLSVTRQVDRFLYARLVETQDDGTVVEGLAEKWKADTENATFTLREGITCSDGSPLTASDVAANINFVGDPKNKSPLISVQMTPGTTATADDKARTVTVKSGAPDPFLLLNVGSLPIVCGTGMKDRKLLAKGEAGTGMFEVSEIVPNDHYTLKRREDFAWGPGDWDVDEKGLPDEVVIKVIPNESTAANLLLSGDLSAATIVGPDQERLAAQNLFHADLRAPIGQMFFNQTAGRPTEEEDVRRGLVQALDLDSVGDVLTAGKGEPAEGMVTIAPNPCKGDTVSGNVPESDTAAAEDALDSAGWKVGSDGIRVKDGKKLSLTVLYSTQTGPTVASGAELVQQTWKKAGVDVELKSVDSTGLNEALFSTGDWDVSMGPLTTGLPSWVVPFVSGPTPPQGTNFSHIENSAYDAAVQKASGKPGTEGCDDWQAAETELYKAVDVVSYVDSVVPTFGNGTEFKANDGIDPASIRMYE</sequence>
<keyword evidence="1" id="KW-0732">Signal</keyword>
<evidence type="ECO:0000313" key="3">
    <source>
        <dbReference type="EMBL" id="UYM06900.1"/>
    </source>
</evidence>
<evidence type="ECO:0000256" key="1">
    <source>
        <dbReference type="SAM" id="SignalP"/>
    </source>
</evidence>
<evidence type="ECO:0000259" key="2">
    <source>
        <dbReference type="Pfam" id="PF00496"/>
    </source>
</evidence>
<accession>A0AA46YLG0</accession>
<dbReference type="Proteomes" id="UP001164390">
    <property type="component" value="Chromosome"/>
</dbReference>
<dbReference type="GO" id="GO:0043190">
    <property type="term" value="C:ATP-binding cassette (ABC) transporter complex"/>
    <property type="evidence" value="ECO:0007669"/>
    <property type="project" value="InterPro"/>
</dbReference>
<dbReference type="PANTHER" id="PTHR30290">
    <property type="entry name" value="PERIPLASMIC BINDING COMPONENT OF ABC TRANSPORTER"/>
    <property type="match status" value="1"/>
</dbReference>
<dbReference type="KEGG" id="sgrg:L0C25_07445"/>
<organism evidence="3 4">
    <name type="scientific">Solicola gregarius</name>
    <dbReference type="NCBI Taxonomy" id="2908642"/>
    <lineage>
        <taxon>Bacteria</taxon>
        <taxon>Bacillati</taxon>
        <taxon>Actinomycetota</taxon>
        <taxon>Actinomycetes</taxon>
        <taxon>Propionibacteriales</taxon>
        <taxon>Nocardioidaceae</taxon>
        <taxon>Solicola</taxon>
    </lineage>
</organism>
<dbReference type="RefSeq" id="WP_271635830.1">
    <property type="nucleotide sequence ID" value="NZ_CP094970.1"/>
</dbReference>
<dbReference type="InterPro" id="IPR000914">
    <property type="entry name" value="SBP_5_dom"/>
</dbReference>
<dbReference type="GO" id="GO:0015833">
    <property type="term" value="P:peptide transport"/>
    <property type="evidence" value="ECO:0007669"/>
    <property type="project" value="TreeGrafter"/>
</dbReference>
<reference evidence="3" key="1">
    <citation type="submission" date="2022-01" db="EMBL/GenBank/DDBJ databases">
        <title>Nocardioidaceae gen. sp. A5X3R13.</title>
        <authorList>
            <person name="Lopez Marin M.A."/>
            <person name="Uhlik O."/>
        </authorList>
    </citation>
    <scope>NUCLEOTIDE SEQUENCE</scope>
    <source>
        <strain evidence="3">A5X3R13</strain>
    </source>
</reference>
<dbReference type="Gene3D" id="3.40.190.10">
    <property type="entry name" value="Periplasmic binding protein-like II"/>
    <property type="match status" value="1"/>
</dbReference>
<feature type="chain" id="PRO_5041329801" evidence="1">
    <location>
        <begin position="23"/>
        <end position="528"/>
    </location>
</feature>
<dbReference type="EMBL" id="CP094970">
    <property type="protein sequence ID" value="UYM06900.1"/>
    <property type="molecule type" value="Genomic_DNA"/>
</dbReference>
<dbReference type="CDD" id="cd00995">
    <property type="entry name" value="PBP2_NikA_DppA_OppA_like"/>
    <property type="match status" value="1"/>
</dbReference>
<name>A0AA46YLG0_9ACTN</name>
<proteinExistence type="predicted"/>
<dbReference type="PIRSF" id="PIRSF002741">
    <property type="entry name" value="MppA"/>
    <property type="match status" value="1"/>
</dbReference>
<dbReference type="InterPro" id="IPR039424">
    <property type="entry name" value="SBP_5"/>
</dbReference>
<evidence type="ECO:0000313" key="4">
    <source>
        <dbReference type="Proteomes" id="UP001164390"/>
    </source>
</evidence>
<dbReference type="InterPro" id="IPR030678">
    <property type="entry name" value="Peptide/Ni-bd"/>
</dbReference>
<dbReference type="Gene3D" id="3.10.105.10">
    <property type="entry name" value="Dipeptide-binding Protein, Domain 3"/>
    <property type="match status" value="1"/>
</dbReference>
<dbReference type="PROSITE" id="PS51257">
    <property type="entry name" value="PROKAR_LIPOPROTEIN"/>
    <property type="match status" value="1"/>
</dbReference>
<feature type="domain" description="Solute-binding protein family 5" evidence="2">
    <location>
        <begin position="81"/>
        <end position="437"/>
    </location>
</feature>